<comment type="caution">
    <text evidence="4">The sequence shown here is derived from an EMBL/GenBank/DDBJ whole genome shotgun (WGS) entry which is preliminary data.</text>
</comment>
<feature type="domain" description="SLH" evidence="3">
    <location>
        <begin position="174"/>
        <end position="232"/>
    </location>
</feature>
<dbReference type="RefSeq" id="WP_069195651.1">
    <property type="nucleotide sequence ID" value="NZ_RLII01000006.1"/>
</dbReference>
<dbReference type="Proteomes" id="UP000289166">
    <property type="component" value="Unassembled WGS sequence"/>
</dbReference>
<dbReference type="Pfam" id="PF00395">
    <property type="entry name" value="SLH"/>
    <property type="match status" value="2"/>
</dbReference>
<evidence type="ECO:0000313" key="4">
    <source>
        <dbReference type="EMBL" id="RXE59377.1"/>
    </source>
</evidence>
<dbReference type="PANTHER" id="PTHR43308">
    <property type="entry name" value="OUTER MEMBRANE PROTEIN ALPHA-RELATED"/>
    <property type="match status" value="1"/>
</dbReference>
<dbReference type="OrthoDB" id="174569at2"/>
<dbReference type="PROSITE" id="PS51272">
    <property type="entry name" value="SLH"/>
    <property type="match status" value="2"/>
</dbReference>
<dbReference type="InterPro" id="IPR051465">
    <property type="entry name" value="Cell_Envelope_Struct_Comp"/>
</dbReference>
<dbReference type="PANTHER" id="PTHR43308:SF5">
    <property type="entry name" value="S-LAYER PROTEIN _ PEPTIDOGLYCAN ENDO-BETA-N-ACETYLGLUCOSAMINIDASE"/>
    <property type="match status" value="1"/>
</dbReference>
<feature type="domain" description="SLH" evidence="3">
    <location>
        <begin position="109"/>
        <end position="172"/>
    </location>
</feature>
<organism evidence="4 5">
    <name type="scientific">Acetivibrio mesophilus</name>
    <dbReference type="NCBI Taxonomy" id="2487273"/>
    <lineage>
        <taxon>Bacteria</taxon>
        <taxon>Bacillati</taxon>
        <taxon>Bacillota</taxon>
        <taxon>Clostridia</taxon>
        <taxon>Eubacteriales</taxon>
        <taxon>Oscillospiraceae</taxon>
        <taxon>Acetivibrio</taxon>
    </lineage>
</organism>
<evidence type="ECO:0000256" key="1">
    <source>
        <dbReference type="ARBA" id="ARBA00022737"/>
    </source>
</evidence>
<sequence length="286" mass="32220">MNIKTVCLRIIIILLSFFVSMQNVNAHGALYETRQIDENKIRITLKWSDEDKEKNRDKGIAITHYYLVNGKTLHIGYETTTEASRAYIDYDLTGAVPPLRIILSNIDDADWIPFNDIRGIEAEEYITHLHGAGIVNGMPDGSFRPDSEITRAEFMVLLVKALNIEGTAENTAGFTDIDGHWARNILLIASKHGLISGYEDGTVRPDRPITLAEACSVIGRAFEFKTTKNGIYSKLTPDKWYSKSVKRMFDVGILSVNDSLYKYFDEDAMISRANCSMMVSRALSTY</sequence>
<keyword evidence="2" id="KW-0732">Signal</keyword>
<accession>A0A4Q0I661</accession>
<dbReference type="EMBL" id="RLII01000006">
    <property type="protein sequence ID" value="RXE59377.1"/>
    <property type="molecule type" value="Genomic_DNA"/>
</dbReference>
<gene>
    <name evidence="4" type="ORF">EFD62_06860</name>
</gene>
<feature type="chain" id="PRO_5020997269" evidence="2">
    <location>
        <begin position="27"/>
        <end position="286"/>
    </location>
</feature>
<keyword evidence="5" id="KW-1185">Reference proteome</keyword>
<evidence type="ECO:0000313" key="5">
    <source>
        <dbReference type="Proteomes" id="UP000289166"/>
    </source>
</evidence>
<name>A0A4Q0I661_9FIRM</name>
<proteinExistence type="predicted"/>
<dbReference type="InterPro" id="IPR001119">
    <property type="entry name" value="SLH_dom"/>
</dbReference>
<evidence type="ECO:0000259" key="3">
    <source>
        <dbReference type="PROSITE" id="PS51272"/>
    </source>
</evidence>
<protein>
    <submittedName>
        <fullName evidence="4">S-layer homology domain-containing protein</fullName>
    </submittedName>
</protein>
<evidence type="ECO:0000256" key="2">
    <source>
        <dbReference type="SAM" id="SignalP"/>
    </source>
</evidence>
<dbReference type="AlphaFoldDB" id="A0A4Q0I661"/>
<keyword evidence="1" id="KW-0677">Repeat</keyword>
<feature type="signal peptide" evidence="2">
    <location>
        <begin position="1"/>
        <end position="26"/>
    </location>
</feature>
<reference evidence="5" key="1">
    <citation type="submission" date="2018-11" db="EMBL/GenBank/DDBJ databases">
        <title>Genome sequencing of a novel mesophilic and cellulolytic organism within the genus Hungateiclostridium.</title>
        <authorList>
            <person name="Rettenmaier R."/>
            <person name="Liebl W."/>
            <person name="Zverlov V."/>
        </authorList>
    </citation>
    <scope>NUCLEOTIDE SEQUENCE [LARGE SCALE GENOMIC DNA]</scope>
    <source>
        <strain evidence="5">N2K1</strain>
    </source>
</reference>